<accession>A0A1Y5PGR6</accession>
<name>A0A1Y5PGR6_9MYCO</name>
<sequence length="110" mass="11182">MPNRPGVRVFGPVTAPTLVVTGEVAAAAVLDAAGIGASVTATRVFLSDNGLTAFDLGFARGERPTAEWVLDEVFLADDPESAASAEATPQPEVSAAPMPRATAKPPIPPT</sequence>
<dbReference type="EMBL" id="FLQS01000045">
    <property type="protein sequence ID" value="SBS77905.1"/>
    <property type="molecule type" value="Genomic_DNA"/>
</dbReference>
<evidence type="ECO:0000256" key="1">
    <source>
        <dbReference type="SAM" id="MobiDB-lite"/>
    </source>
</evidence>
<reference evidence="2" key="1">
    <citation type="submission" date="2016-03" db="EMBL/GenBank/DDBJ databases">
        <authorList>
            <person name="Ploux O."/>
        </authorList>
    </citation>
    <scope>NUCLEOTIDE SEQUENCE</scope>
    <source>
        <strain evidence="2">UC10</strain>
    </source>
</reference>
<protein>
    <submittedName>
        <fullName evidence="2">Uncharacterized protein</fullName>
    </submittedName>
</protein>
<proteinExistence type="predicted"/>
<evidence type="ECO:0000313" key="2">
    <source>
        <dbReference type="EMBL" id="SBS77905.1"/>
    </source>
</evidence>
<organism evidence="2">
    <name type="scientific">uncultured Mycobacterium sp</name>
    <dbReference type="NCBI Taxonomy" id="171292"/>
    <lineage>
        <taxon>Bacteria</taxon>
        <taxon>Bacillati</taxon>
        <taxon>Actinomycetota</taxon>
        <taxon>Actinomycetes</taxon>
        <taxon>Mycobacteriales</taxon>
        <taxon>Mycobacteriaceae</taxon>
        <taxon>Mycobacterium</taxon>
        <taxon>environmental samples</taxon>
    </lineage>
</organism>
<gene>
    <name evidence="2" type="ORF">MHPYR_50072</name>
</gene>
<feature type="region of interest" description="Disordered" evidence="1">
    <location>
        <begin position="80"/>
        <end position="110"/>
    </location>
</feature>
<dbReference type="AlphaFoldDB" id="A0A1Y5PGR6"/>